<evidence type="ECO:0000313" key="1">
    <source>
        <dbReference type="EMBL" id="RHN59840.1"/>
    </source>
</evidence>
<accession>A0A396I2M4</accession>
<dbReference type="Proteomes" id="UP000265566">
    <property type="component" value="Chromosome 4"/>
</dbReference>
<sequence length="132" mass="16007">MQILILRRIRFQIPLLLQPPFFHRPFTPNHNLSTSLLLHPLLSIPPWPNYKPNKIITRILFHRYVKLLLKLWWSIISRWLKSRIFLNNLRNNLLSLFLKPLTSTILSSINPNPHIIIYRFRRRRSSPFRTII</sequence>
<gene>
    <name evidence="1" type="ORF">MtrunA17_Chr4g0018591</name>
</gene>
<proteinExistence type="predicted"/>
<dbReference type="AlphaFoldDB" id="A0A396I2M4"/>
<comment type="caution">
    <text evidence="1">The sequence shown here is derived from an EMBL/GenBank/DDBJ whole genome shotgun (WGS) entry which is preliminary data.</text>
</comment>
<protein>
    <submittedName>
        <fullName evidence="1">Uncharacterized protein</fullName>
    </submittedName>
</protein>
<dbReference type="Gramene" id="rna22001">
    <property type="protein sequence ID" value="RHN59840.1"/>
    <property type="gene ID" value="gene22001"/>
</dbReference>
<reference evidence="1" key="1">
    <citation type="journal article" date="2018" name="Nat. Plants">
        <title>Whole-genome landscape of Medicago truncatula symbiotic genes.</title>
        <authorList>
            <person name="Pecrix Y."/>
            <person name="Gamas P."/>
            <person name="Carrere S."/>
        </authorList>
    </citation>
    <scope>NUCLEOTIDE SEQUENCE</scope>
    <source>
        <tissue evidence="1">Leaves</tissue>
    </source>
</reference>
<organism evidence="1">
    <name type="scientific">Medicago truncatula</name>
    <name type="common">Barrel medic</name>
    <name type="synonym">Medicago tribuloides</name>
    <dbReference type="NCBI Taxonomy" id="3880"/>
    <lineage>
        <taxon>Eukaryota</taxon>
        <taxon>Viridiplantae</taxon>
        <taxon>Streptophyta</taxon>
        <taxon>Embryophyta</taxon>
        <taxon>Tracheophyta</taxon>
        <taxon>Spermatophyta</taxon>
        <taxon>Magnoliopsida</taxon>
        <taxon>eudicotyledons</taxon>
        <taxon>Gunneridae</taxon>
        <taxon>Pentapetalae</taxon>
        <taxon>rosids</taxon>
        <taxon>fabids</taxon>
        <taxon>Fabales</taxon>
        <taxon>Fabaceae</taxon>
        <taxon>Papilionoideae</taxon>
        <taxon>50 kb inversion clade</taxon>
        <taxon>NPAAA clade</taxon>
        <taxon>Hologalegina</taxon>
        <taxon>IRL clade</taxon>
        <taxon>Trifolieae</taxon>
        <taxon>Medicago</taxon>
    </lineage>
</organism>
<dbReference type="EMBL" id="PSQE01000004">
    <property type="protein sequence ID" value="RHN59840.1"/>
    <property type="molecule type" value="Genomic_DNA"/>
</dbReference>
<name>A0A396I2M4_MEDTR</name>